<keyword evidence="6 10" id="KW-0378">Hydrolase</keyword>
<keyword evidence="5 10" id="KW-0732">Signal</keyword>
<evidence type="ECO:0000256" key="8">
    <source>
        <dbReference type="ARBA" id="ARBA00023157"/>
    </source>
</evidence>
<keyword evidence="3" id="KW-0624">Polysaccharide degradation</keyword>
<keyword evidence="2" id="KW-0719">Serine esterase</keyword>
<dbReference type="Gene3D" id="3.40.50.1820">
    <property type="entry name" value="alpha/beta hydrolase"/>
    <property type="match status" value="1"/>
</dbReference>
<reference evidence="11 12" key="1">
    <citation type="submission" date="2019-04" db="EMBL/GenBank/DDBJ databases">
        <title>Friends and foes A comparative genomics study of 23 Aspergillus species from section Flavi.</title>
        <authorList>
            <consortium name="DOE Joint Genome Institute"/>
            <person name="Kjaerbolling I."/>
            <person name="Vesth T."/>
            <person name="Frisvad J.C."/>
            <person name="Nybo J.L."/>
            <person name="Theobald S."/>
            <person name="Kildgaard S."/>
            <person name="Isbrandt T."/>
            <person name="Kuo A."/>
            <person name="Sato A."/>
            <person name="Lyhne E.K."/>
            <person name="Kogle M.E."/>
            <person name="Wiebenga A."/>
            <person name="Kun R.S."/>
            <person name="Lubbers R.J."/>
            <person name="Makela M.R."/>
            <person name="Barry K."/>
            <person name="Chovatia M."/>
            <person name="Clum A."/>
            <person name="Daum C."/>
            <person name="Haridas S."/>
            <person name="He G."/>
            <person name="LaButti K."/>
            <person name="Lipzen A."/>
            <person name="Mondo S."/>
            <person name="Riley R."/>
            <person name="Salamov A."/>
            <person name="Simmons B.A."/>
            <person name="Magnuson J.K."/>
            <person name="Henrissat B."/>
            <person name="Mortensen U.H."/>
            <person name="Larsen T.O."/>
            <person name="Devries R.P."/>
            <person name="Grigoriev I.V."/>
            <person name="Machida M."/>
            <person name="Baker S.E."/>
            <person name="Andersen M.R."/>
        </authorList>
    </citation>
    <scope>NUCLEOTIDE SEQUENCE [LARGE SCALE GENOMIC DNA]</scope>
    <source>
        <strain evidence="11 12">CBS 151.66</strain>
    </source>
</reference>
<dbReference type="GO" id="GO:0045493">
    <property type="term" value="P:xylan catabolic process"/>
    <property type="evidence" value="ECO:0007669"/>
    <property type="project" value="UniProtKB-KW"/>
</dbReference>
<comment type="catalytic activity">
    <reaction evidence="9">
        <text>feruloyl-polysaccharide + H2O = ferulate + polysaccharide.</text>
        <dbReference type="EC" id="3.1.1.73"/>
    </reaction>
</comment>
<evidence type="ECO:0000313" key="11">
    <source>
        <dbReference type="EMBL" id="KAB8074529.1"/>
    </source>
</evidence>
<proteinExistence type="inferred from homology"/>
<evidence type="ECO:0000256" key="3">
    <source>
        <dbReference type="ARBA" id="ARBA00022651"/>
    </source>
</evidence>
<dbReference type="GO" id="GO:0046872">
    <property type="term" value="F:metal ion binding"/>
    <property type="evidence" value="ECO:0007669"/>
    <property type="project" value="UniProtKB-KW"/>
</dbReference>
<dbReference type="PANTHER" id="PTHR33938">
    <property type="entry name" value="FERULOYL ESTERASE B-RELATED"/>
    <property type="match status" value="1"/>
</dbReference>
<evidence type="ECO:0000256" key="9">
    <source>
        <dbReference type="ARBA" id="ARBA00034075"/>
    </source>
</evidence>
<sequence>MPSLHLLLPILIAGSTVLASQNPFQDKCANFADKIDLPNVRVNFINYVPGGTNLSLTDNPTSCGAASQSVSEDVCRVAMAVATSNRSEITLEAWFPRNYSGRFLSTGNGGLSGCIQYYDLAYASGLGFATVGANNGHNGTSGEPFYHRPEVLEDFVHRSVHTGVVLGKQLTKLFYEEGFNKSYYLGCSTGGRQGFKSVQKYPNDFDGVVAGAPAFNMINLMSWSAHFYPITGPPSSDTYLSPAMWKVVHEEIVRQCDTIDGANDGIIEDPSLCYPILETIICKPGHNSTQCLSGKQANTVREVLSPLYGVNGTLLYPRMQPGSEVMASSIMYNGQPFAYSTDWYRYVVYNNPDWDATKFTVRDAAVALKQNPFNLQTWDADLSAFRKAGGKVLTYHGLQDQLISSENSKLYYARVADTMGLPPTELDEFYRFFQVSGMAHCSGGDGAYGIGNQLKSYNGNDPENNVLMAMVRWVEKGIAPETIRGAKFTDGPGTPLEYTRKHCRYPRRNVFKGPGNYTDENAWQCV</sequence>
<evidence type="ECO:0000313" key="12">
    <source>
        <dbReference type="Proteomes" id="UP000326565"/>
    </source>
</evidence>
<organism evidence="11 12">
    <name type="scientific">Aspergillus leporis</name>
    <dbReference type="NCBI Taxonomy" id="41062"/>
    <lineage>
        <taxon>Eukaryota</taxon>
        <taxon>Fungi</taxon>
        <taxon>Dikarya</taxon>
        <taxon>Ascomycota</taxon>
        <taxon>Pezizomycotina</taxon>
        <taxon>Eurotiomycetes</taxon>
        <taxon>Eurotiomycetidae</taxon>
        <taxon>Eurotiales</taxon>
        <taxon>Aspergillaceae</taxon>
        <taxon>Aspergillus</taxon>
        <taxon>Aspergillus subgen. Circumdati</taxon>
    </lineage>
</organism>
<dbReference type="AlphaFoldDB" id="A0A5N5X1Q1"/>
<protein>
    <recommendedName>
        <fullName evidence="10">Carboxylic ester hydrolase</fullName>
        <ecNumber evidence="10">3.1.1.-</ecNumber>
    </recommendedName>
</protein>
<gene>
    <name evidence="11" type="ORF">BDV29DRAFT_201321</name>
</gene>
<evidence type="ECO:0000256" key="7">
    <source>
        <dbReference type="ARBA" id="ARBA00022837"/>
    </source>
</evidence>
<feature type="signal peptide" evidence="10">
    <location>
        <begin position="1"/>
        <end position="19"/>
    </location>
</feature>
<feature type="chain" id="PRO_5025093451" description="Carboxylic ester hydrolase" evidence="10">
    <location>
        <begin position="20"/>
        <end position="526"/>
    </location>
</feature>
<keyword evidence="3" id="KW-0119">Carbohydrate metabolism</keyword>
<dbReference type="InterPro" id="IPR011118">
    <property type="entry name" value="Tannase/feruloyl_esterase"/>
</dbReference>
<dbReference type="Pfam" id="PF07519">
    <property type="entry name" value="Tannase"/>
    <property type="match status" value="1"/>
</dbReference>
<evidence type="ECO:0000256" key="6">
    <source>
        <dbReference type="ARBA" id="ARBA00022801"/>
    </source>
</evidence>
<comment type="similarity">
    <text evidence="1 10">Belongs to the tannase family.</text>
</comment>
<keyword evidence="8" id="KW-1015">Disulfide bond</keyword>
<keyword evidence="7" id="KW-0106">Calcium</keyword>
<dbReference type="PANTHER" id="PTHR33938:SF15">
    <property type="entry name" value="FERULOYL ESTERASE B-RELATED"/>
    <property type="match status" value="1"/>
</dbReference>
<keyword evidence="4" id="KW-0479">Metal-binding</keyword>
<name>A0A5N5X1Q1_9EURO</name>
<dbReference type="EMBL" id="ML732208">
    <property type="protein sequence ID" value="KAB8074529.1"/>
    <property type="molecule type" value="Genomic_DNA"/>
</dbReference>
<dbReference type="InterPro" id="IPR029058">
    <property type="entry name" value="AB_hydrolase_fold"/>
</dbReference>
<evidence type="ECO:0000256" key="5">
    <source>
        <dbReference type="ARBA" id="ARBA00022729"/>
    </source>
</evidence>
<evidence type="ECO:0000256" key="10">
    <source>
        <dbReference type="RuleBase" id="RU361238"/>
    </source>
</evidence>
<dbReference type="SUPFAM" id="SSF53474">
    <property type="entry name" value="alpha/beta-Hydrolases"/>
    <property type="match status" value="1"/>
</dbReference>
<dbReference type="Proteomes" id="UP000326565">
    <property type="component" value="Unassembled WGS sequence"/>
</dbReference>
<evidence type="ECO:0000256" key="1">
    <source>
        <dbReference type="ARBA" id="ARBA00006249"/>
    </source>
</evidence>
<evidence type="ECO:0000256" key="2">
    <source>
        <dbReference type="ARBA" id="ARBA00022487"/>
    </source>
</evidence>
<evidence type="ECO:0000256" key="4">
    <source>
        <dbReference type="ARBA" id="ARBA00022723"/>
    </source>
</evidence>
<dbReference type="OrthoDB" id="3039123at2759"/>
<keyword evidence="12" id="KW-1185">Reference proteome</keyword>
<dbReference type="EC" id="3.1.1.-" evidence="10"/>
<accession>A0A5N5X1Q1</accession>
<dbReference type="GO" id="GO:0030600">
    <property type="term" value="F:feruloyl esterase activity"/>
    <property type="evidence" value="ECO:0007669"/>
    <property type="project" value="UniProtKB-EC"/>
</dbReference>
<keyword evidence="3" id="KW-0858">Xylan degradation</keyword>